<evidence type="ECO:0000313" key="1">
    <source>
        <dbReference type="EMBL" id="KAK7689229.1"/>
    </source>
</evidence>
<keyword evidence="2" id="KW-1185">Reference proteome</keyword>
<accession>A0AAW0GHL3</accession>
<sequence length="103" mass="11755">METSEIMMSIFGGWYSRDTGKDLLYDGFTSSEFEAFMATKAGSEIDLVTSALSLRMLLIQLAYRCGESDPCMTRMLPSSRVVPRCLPVDERLQDEWGEERIRE</sequence>
<dbReference type="EMBL" id="JASBNA010000009">
    <property type="protein sequence ID" value="KAK7689229.1"/>
    <property type="molecule type" value="Genomic_DNA"/>
</dbReference>
<gene>
    <name evidence="1" type="ORF">QCA50_007920</name>
</gene>
<protein>
    <submittedName>
        <fullName evidence="1">Uncharacterized protein</fullName>
    </submittedName>
</protein>
<reference evidence="1 2" key="1">
    <citation type="submission" date="2022-09" db="EMBL/GenBank/DDBJ databases">
        <authorList>
            <person name="Palmer J.M."/>
        </authorList>
    </citation>
    <scope>NUCLEOTIDE SEQUENCE [LARGE SCALE GENOMIC DNA]</scope>
    <source>
        <strain evidence="1 2">DSM 7382</strain>
    </source>
</reference>
<dbReference type="AlphaFoldDB" id="A0AAW0GHL3"/>
<proteinExistence type="predicted"/>
<dbReference type="Proteomes" id="UP001385951">
    <property type="component" value="Unassembled WGS sequence"/>
</dbReference>
<evidence type="ECO:0000313" key="2">
    <source>
        <dbReference type="Proteomes" id="UP001385951"/>
    </source>
</evidence>
<comment type="caution">
    <text evidence="1">The sequence shown here is derived from an EMBL/GenBank/DDBJ whole genome shotgun (WGS) entry which is preliminary data.</text>
</comment>
<name>A0AAW0GHL3_9APHY</name>
<organism evidence="1 2">
    <name type="scientific">Cerrena zonata</name>
    <dbReference type="NCBI Taxonomy" id="2478898"/>
    <lineage>
        <taxon>Eukaryota</taxon>
        <taxon>Fungi</taxon>
        <taxon>Dikarya</taxon>
        <taxon>Basidiomycota</taxon>
        <taxon>Agaricomycotina</taxon>
        <taxon>Agaricomycetes</taxon>
        <taxon>Polyporales</taxon>
        <taxon>Cerrenaceae</taxon>
        <taxon>Cerrena</taxon>
    </lineage>
</organism>